<accession>A0A9Q3PI81</accession>
<keyword evidence="3" id="KW-1185">Reference proteome</keyword>
<feature type="region of interest" description="Disordered" evidence="1">
    <location>
        <begin position="1"/>
        <end position="28"/>
    </location>
</feature>
<feature type="compositionally biased region" description="Polar residues" evidence="1">
    <location>
        <begin position="105"/>
        <end position="120"/>
    </location>
</feature>
<proteinExistence type="predicted"/>
<dbReference type="AlphaFoldDB" id="A0A9Q3PI81"/>
<feature type="compositionally biased region" description="Polar residues" evidence="1">
    <location>
        <begin position="43"/>
        <end position="54"/>
    </location>
</feature>
<evidence type="ECO:0000313" key="2">
    <source>
        <dbReference type="EMBL" id="MBW0562699.1"/>
    </source>
</evidence>
<evidence type="ECO:0000256" key="1">
    <source>
        <dbReference type="SAM" id="MobiDB-lite"/>
    </source>
</evidence>
<reference evidence="2" key="1">
    <citation type="submission" date="2021-03" db="EMBL/GenBank/DDBJ databases">
        <title>Draft genome sequence of rust myrtle Austropuccinia psidii MF-1, a brazilian biotype.</title>
        <authorList>
            <person name="Quecine M.C."/>
            <person name="Pachon D.M.R."/>
            <person name="Bonatelli M.L."/>
            <person name="Correr F.H."/>
            <person name="Franceschini L.M."/>
            <person name="Leite T.F."/>
            <person name="Margarido G.R.A."/>
            <person name="Almeida C.A."/>
            <person name="Ferrarezi J.A."/>
            <person name="Labate C.A."/>
        </authorList>
    </citation>
    <scope>NUCLEOTIDE SEQUENCE</scope>
    <source>
        <strain evidence="2">MF-1</strain>
    </source>
</reference>
<comment type="caution">
    <text evidence="2">The sequence shown here is derived from an EMBL/GenBank/DDBJ whole genome shotgun (WGS) entry which is preliminary data.</text>
</comment>
<dbReference type="EMBL" id="AVOT02073016">
    <property type="protein sequence ID" value="MBW0562699.1"/>
    <property type="molecule type" value="Genomic_DNA"/>
</dbReference>
<feature type="region of interest" description="Disordered" evidence="1">
    <location>
        <begin position="43"/>
        <end position="76"/>
    </location>
</feature>
<name>A0A9Q3PI81_9BASI</name>
<feature type="region of interest" description="Disordered" evidence="1">
    <location>
        <begin position="88"/>
        <end position="129"/>
    </location>
</feature>
<gene>
    <name evidence="2" type="ORF">O181_102414</name>
</gene>
<evidence type="ECO:0000313" key="3">
    <source>
        <dbReference type="Proteomes" id="UP000765509"/>
    </source>
</evidence>
<organism evidence="2 3">
    <name type="scientific">Austropuccinia psidii MF-1</name>
    <dbReference type="NCBI Taxonomy" id="1389203"/>
    <lineage>
        <taxon>Eukaryota</taxon>
        <taxon>Fungi</taxon>
        <taxon>Dikarya</taxon>
        <taxon>Basidiomycota</taxon>
        <taxon>Pucciniomycotina</taxon>
        <taxon>Pucciniomycetes</taxon>
        <taxon>Pucciniales</taxon>
        <taxon>Sphaerophragmiaceae</taxon>
        <taxon>Austropuccinia</taxon>
    </lineage>
</organism>
<protein>
    <recommendedName>
        <fullName evidence="4">Retrotransposon gag domain-containing protein</fullName>
    </recommendedName>
</protein>
<dbReference type="Proteomes" id="UP000765509">
    <property type="component" value="Unassembled WGS sequence"/>
</dbReference>
<sequence length="497" mass="57378">MPMISEPELELSMSNSNRYKSHSEGSERHLNEPIQAVLHSVQRQGVGNVASNTPRSDEILAHPQNVPHRGGDSGILPWMKSTVIQASNQKDQGVPLQKEGCKQGRSPSSFYQKASSQPTSPRVGEEQEKELEETIFPKLQDSKNPKRCHGQCLQHSQNFDGIQRQGGAKNETTPFPKEITLSPDVLNTLTELKDSILPLKDIKNSLLSLQEINNSLSSLTKIVVQNEKEIDNIKFMVENNKPKVLIYNTQKLIQGQQELYKYINNIKDKTLTIDYDMSIDNRTKKLSKLSISVEKYEGKTSYYQKLLLDHVEKSDEAIMHLKDDIQSEIRLITQKMDKINEANSNMPKLSTPFSHIRSPVKPKEELTNPFITDLSHQDNKQVLMKEAPQLKEWPKFTGEGEYDHMSFIKTIDILQEYYAIPDELLTARLHSLFEKSAKRWYYGIRQTNGKNTWSWWKQEIITKWAKDAWRYKIENAFENSFFDPDKDKPLTWFLKQV</sequence>
<evidence type="ECO:0008006" key="4">
    <source>
        <dbReference type="Google" id="ProtNLM"/>
    </source>
</evidence>